<dbReference type="RefSeq" id="WP_167122943.1">
    <property type="nucleotide sequence ID" value="NZ_JAAQQR010000001.1"/>
</dbReference>
<reference evidence="1 2" key="1">
    <citation type="journal article" date="2011" name="Curr. Microbiol.">
        <title>Luteibacter jiangsuensis sp. nov.: a methamidophos-degrading bacterium isolated from a methamidophos-manufacturing factory.</title>
        <authorList>
            <person name="Wang L."/>
            <person name="Wang G.L."/>
            <person name="Li S.P."/>
            <person name="Jiang J.D."/>
        </authorList>
    </citation>
    <scope>NUCLEOTIDE SEQUENCE [LARGE SCALE GENOMIC DNA]</scope>
    <source>
        <strain evidence="1 2">CGMCC 1.10133</strain>
    </source>
</reference>
<proteinExistence type="predicted"/>
<dbReference type="Proteomes" id="UP001429601">
    <property type="component" value="Unassembled WGS sequence"/>
</dbReference>
<evidence type="ECO:0000313" key="2">
    <source>
        <dbReference type="Proteomes" id="UP001429601"/>
    </source>
</evidence>
<evidence type="ECO:0008006" key="3">
    <source>
        <dbReference type="Google" id="ProtNLM"/>
    </source>
</evidence>
<sequence length="61" mass="6800">MKEVSTLRDLTEAETNMVSGGIRWWYGRPSINVLEMMPDGRAINRAIDNATRGFGSGNWVA</sequence>
<name>A0ABX0Q076_9GAMM</name>
<comment type="caution">
    <text evidence="1">The sequence shown here is derived from an EMBL/GenBank/DDBJ whole genome shotgun (WGS) entry which is preliminary data.</text>
</comment>
<dbReference type="EMBL" id="JAAQQR010000001">
    <property type="protein sequence ID" value="NID03870.1"/>
    <property type="molecule type" value="Genomic_DNA"/>
</dbReference>
<evidence type="ECO:0000313" key="1">
    <source>
        <dbReference type="EMBL" id="NID03870.1"/>
    </source>
</evidence>
<keyword evidence="2" id="KW-1185">Reference proteome</keyword>
<accession>A0ABX0Q076</accession>
<gene>
    <name evidence="1" type="ORF">HBF26_03160</name>
</gene>
<organism evidence="1 2">
    <name type="scientific">Luteibacter jiangsuensis</name>
    <dbReference type="NCBI Taxonomy" id="637577"/>
    <lineage>
        <taxon>Bacteria</taxon>
        <taxon>Pseudomonadati</taxon>
        <taxon>Pseudomonadota</taxon>
        <taxon>Gammaproteobacteria</taxon>
        <taxon>Lysobacterales</taxon>
        <taxon>Rhodanobacteraceae</taxon>
        <taxon>Luteibacter</taxon>
    </lineage>
</organism>
<protein>
    <recommendedName>
        <fullName evidence="3">Bacteriocin-like protein</fullName>
    </recommendedName>
</protein>